<feature type="region of interest" description="Disordered" evidence="1">
    <location>
        <begin position="90"/>
        <end position="120"/>
    </location>
</feature>
<feature type="compositionally biased region" description="Basic and acidic residues" evidence="1">
    <location>
        <begin position="268"/>
        <end position="278"/>
    </location>
</feature>
<evidence type="ECO:0000313" key="3">
    <source>
        <dbReference type="Proteomes" id="UP001215598"/>
    </source>
</evidence>
<organism evidence="2 3">
    <name type="scientific">Mycena metata</name>
    <dbReference type="NCBI Taxonomy" id="1033252"/>
    <lineage>
        <taxon>Eukaryota</taxon>
        <taxon>Fungi</taxon>
        <taxon>Dikarya</taxon>
        <taxon>Basidiomycota</taxon>
        <taxon>Agaricomycotina</taxon>
        <taxon>Agaricomycetes</taxon>
        <taxon>Agaricomycetidae</taxon>
        <taxon>Agaricales</taxon>
        <taxon>Marasmiineae</taxon>
        <taxon>Mycenaceae</taxon>
        <taxon>Mycena</taxon>
    </lineage>
</organism>
<feature type="compositionally biased region" description="Acidic residues" evidence="1">
    <location>
        <begin position="293"/>
        <end position="305"/>
    </location>
</feature>
<accession>A0AAD7JFI1</accession>
<sequence length="463" mass="51495">MDCLPTIRSTGMKQKHKAARSFRPVVTLASRKKLNAPLKPKSATLPGTKHSSLSKLQRMARAEAFAHRAAEQEAVRAHARQAILRAKFEQRREEQAAAQQDFTGGSNRRSPASGYSQPRWEDPMVCTADLQKEERYVDMDYAFMLMHTPDTPSLTADSLMPPMLPDRPDSFYEGIRASMASEGFPPLTLPERVKTAAHGNVFLLALEEESEVLAPRHVKIEPTAPPRFAIPPVVKAEPHTMAIPSSIKLRTLTESGREVFELLDSDTDADHSDLDRAPSRSSRKIPQPSNEIDISDSEDEDDLMESDTHWEDAFKSLVRTGNFRITRKVKAERIEYLSDLASVYPVFRKPTVIVSDLSDPKHETTDRSLDSLVRNADNDPWTWDGSGTGSSTAKVMVVFGKTPVECRRAPSKCRGLFGCENIDAALLEVTRFELEPAPRTAILAAQAETGRYEGTTAEHNVAM</sequence>
<evidence type="ECO:0000256" key="1">
    <source>
        <dbReference type="SAM" id="MobiDB-lite"/>
    </source>
</evidence>
<dbReference type="AlphaFoldDB" id="A0AAD7JFI1"/>
<protein>
    <submittedName>
        <fullName evidence="2">Uncharacterized protein</fullName>
    </submittedName>
</protein>
<name>A0AAD7JFI1_9AGAR</name>
<feature type="compositionally biased region" description="Polar residues" evidence="1">
    <location>
        <begin position="101"/>
        <end position="116"/>
    </location>
</feature>
<feature type="region of interest" description="Disordered" evidence="1">
    <location>
        <begin position="263"/>
        <end position="305"/>
    </location>
</feature>
<comment type="caution">
    <text evidence="2">The sequence shown here is derived from an EMBL/GenBank/DDBJ whole genome shotgun (WGS) entry which is preliminary data.</text>
</comment>
<dbReference type="Proteomes" id="UP001215598">
    <property type="component" value="Unassembled WGS sequence"/>
</dbReference>
<gene>
    <name evidence="2" type="ORF">B0H16DRAFT_1718467</name>
</gene>
<proteinExistence type="predicted"/>
<evidence type="ECO:0000313" key="2">
    <source>
        <dbReference type="EMBL" id="KAJ7763834.1"/>
    </source>
</evidence>
<dbReference type="EMBL" id="JARKIB010000029">
    <property type="protein sequence ID" value="KAJ7763834.1"/>
    <property type="molecule type" value="Genomic_DNA"/>
</dbReference>
<keyword evidence="3" id="KW-1185">Reference proteome</keyword>
<reference evidence="2" key="1">
    <citation type="submission" date="2023-03" db="EMBL/GenBank/DDBJ databases">
        <title>Massive genome expansion in bonnet fungi (Mycena s.s.) driven by repeated elements and novel gene families across ecological guilds.</title>
        <authorList>
            <consortium name="Lawrence Berkeley National Laboratory"/>
            <person name="Harder C.B."/>
            <person name="Miyauchi S."/>
            <person name="Viragh M."/>
            <person name="Kuo A."/>
            <person name="Thoen E."/>
            <person name="Andreopoulos B."/>
            <person name="Lu D."/>
            <person name="Skrede I."/>
            <person name="Drula E."/>
            <person name="Henrissat B."/>
            <person name="Morin E."/>
            <person name="Kohler A."/>
            <person name="Barry K."/>
            <person name="LaButti K."/>
            <person name="Morin E."/>
            <person name="Salamov A."/>
            <person name="Lipzen A."/>
            <person name="Mereny Z."/>
            <person name="Hegedus B."/>
            <person name="Baldrian P."/>
            <person name="Stursova M."/>
            <person name="Weitz H."/>
            <person name="Taylor A."/>
            <person name="Grigoriev I.V."/>
            <person name="Nagy L.G."/>
            <person name="Martin F."/>
            <person name="Kauserud H."/>
        </authorList>
    </citation>
    <scope>NUCLEOTIDE SEQUENCE</scope>
    <source>
        <strain evidence="2">CBHHK182m</strain>
    </source>
</reference>